<evidence type="ECO:0000256" key="1">
    <source>
        <dbReference type="ARBA" id="ARBA00004651"/>
    </source>
</evidence>
<evidence type="ECO:0000259" key="9">
    <source>
        <dbReference type="Pfam" id="PF12704"/>
    </source>
</evidence>
<feature type="transmembrane region" description="Helical" evidence="7">
    <location>
        <begin position="742"/>
        <end position="760"/>
    </location>
</feature>
<evidence type="ECO:0000313" key="10">
    <source>
        <dbReference type="EMBL" id="UWZ83455.1"/>
    </source>
</evidence>
<evidence type="ECO:0000256" key="2">
    <source>
        <dbReference type="ARBA" id="ARBA00022475"/>
    </source>
</evidence>
<feature type="domain" description="MacB-like periplasmic core" evidence="9">
    <location>
        <begin position="424"/>
        <end position="652"/>
    </location>
</feature>
<organism evidence="10 11">
    <name type="scientific">Occallatibacter riparius</name>
    <dbReference type="NCBI Taxonomy" id="1002689"/>
    <lineage>
        <taxon>Bacteria</taxon>
        <taxon>Pseudomonadati</taxon>
        <taxon>Acidobacteriota</taxon>
        <taxon>Terriglobia</taxon>
        <taxon>Terriglobales</taxon>
        <taxon>Acidobacteriaceae</taxon>
        <taxon>Occallatibacter</taxon>
    </lineage>
</organism>
<feature type="transmembrane region" description="Helical" evidence="7">
    <location>
        <begin position="685"/>
        <end position="711"/>
    </location>
</feature>
<dbReference type="KEGG" id="orp:MOP44_23170"/>
<dbReference type="PANTHER" id="PTHR30572">
    <property type="entry name" value="MEMBRANE COMPONENT OF TRANSPORTER-RELATED"/>
    <property type="match status" value="1"/>
</dbReference>
<dbReference type="InterPro" id="IPR025857">
    <property type="entry name" value="MacB_PCD"/>
</dbReference>
<feature type="transmembrane region" description="Helical" evidence="7">
    <location>
        <begin position="418"/>
        <end position="438"/>
    </location>
</feature>
<keyword evidence="11" id="KW-1185">Reference proteome</keyword>
<evidence type="ECO:0000256" key="6">
    <source>
        <dbReference type="ARBA" id="ARBA00038076"/>
    </source>
</evidence>
<dbReference type="Pfam" id="PF12704">
    <property type="entry name" value="MacB_PCD"/>
    <property type="match status" value="2"/>
</dbReference>
<feature type="transmembrane region" description="Helical" evidence="7">
    <location>
        <begin position="20"/>
        <end position="47"/>
    </location>
</feature>
<evidence type="ECO:0000256" key="3">
    <source>
        <dbReference type="ARBA" id="ARBA00022692"/>
    </source>
</evidence>
<dbReference type="GO" id="GO:0005886">
    <property type="term" value="C:plasma membrane"/>
    <property type="evidence" value="ECO:0007669"/>
    <property type="project" value="UniProtKB-SubCell"/>
</dbReference>
<keyword evidence="2" id="KW-1003">Cell membrane</keyword>
<feature type="transmembrane region" description="Helical" evidence="7">
    <location>
        <begin position="772"/>
        <end position="795"/>
    </location>
</feature>
<comment type="subcellular location">
    <subcellularLocation>
        <location evidence="1">Cell membrane</location>
        <topology evidence="1">Multi-pass membrane protein</topology>
    </subcellularLocation>
</comment>
<feature type="transmembrane region" description="Helical" evidence="7">
    <location>
        <begin position="364"/>
        <end position="386"/>
    </location>
</feature>
<feature type="domain" description="MacB-like periplasmic core" evidence="9">
    <location>
        <begin position="22"/>
        <end position="236"/>
    </location>
</feature>
<feature type="domain" description="ABC3 transporter permease C-terminal" evidence="8">
    <location>
        <begin position="277"/>
        <end position="391"/>
    </location>
</feature>
<dbReference type="PANTHER" id="PTHR30572:SF4">
    <property type="entry name" value="ABC TRANSPORTER PERMEASE YTRF"/>
    <property type="match status" value="1"/>
</dbReference>
<feature type="transmembrane region" description="Helical" evidence="7">
    <location>
        <begin position="271"/>
        <end position="295"/>
    </location>
</feature>
<dbReference type="InterPro" id="IPR003838">
    <property type="entry name" value="ABC3_permease_C"/>
</dbReference>
<dbReference type="RefSeq" id="WP_260792790.1">
    <property type="nucleotide sequence ID" value="NZ_CP093313.1"/>
</dbReference>
<evidence type="ECO:0000256" key="4">
    <source>
        <dbReference type="ARBA" id="ARBA00022989"/>
    </source>
</evidence>
<dbReference type="InterPro" id="IPR050250">
    <property type="entry name" value="Macrolide_Exporter_MacB"/>
</dbReference>
<evidence type="ECO:0000256" key="7">
    <source>
        <dbReference type="SAM" id="Phobius"/>
    </source>
</evidence>
<comment type="similarity">
    <text evidence="6">Belongs to the ABC-4 integral membrane protein family.</text>
</comment>
<evidence type="ECO:0000259" key="8">
    <source>
        <dbReference type="Pfam" id="PF02687"/>
    </source>
</evidence>
<keyword evidence="3 7" id="KW-0812">Transmembrane</keyword>
<dbReference type="AlphaFoldDB" id="A0A9J7BLD3"/>
<evidence type="ECO:0000256" key="5">
    <source>
        <dbReference type="ARBA" id="ARBA00023136"/>
    </source>
</evidence>
<reference evidence="10" key="1">
    <citation type="submission" date="2021-04" db="EMBL/GenBank/DDBJ databases">
        <title>Phylogenetic analysis of Acidobacteriaceae.</title>
        <authorList>
            <person name="Qiu L."/>
            <person name="Zhang Q."/>
        </authorList>
    </citation>
    <scope>NUCLEOTIDE SEQUENCE</scope>
    <source>
        <strain evidence="10">DSM 25168</strain>
    </source>
</reference>
<gene>
    <name evidence="10" type="ORF">MOP44_23170</name>
</gene>
<sequence length="809" mass="86401">MNNVRQDLKYSLRQLLRAKVFTAAAVLTVCLGIGCNTAIFSVVYAVLIRPLPFPAADRLVLIYEQAAKFPTLSASFQNYRDWKAQSTSFEEFGAVRPVTVSLTGMGEPEQIPAEMISGNLLHLLGVDVVTGRGLGEADDKPASPAVALLGYGMWQRKFGASQGALGQSIKLNGQAYTVVGVLPRDYEMLQQRPDAVIAMAPWAATLPDDRSWHPGIFPVARLRNGVSLAAAQSEMSGIAKRLLKQYPTDNIALDAQVKGMHEQLVSSSRTVLIMLSVAVGFVLLIACGNVANLLLTRAAARRREITIRRSLGATTWALVRQLLIEGLVLSGMGALIGIGVAYALLPWLVRQAGSALPPNTPVQINLPVLLCTAALSIAAGVLFGMAPAGQVQNLDLRGILSETDRGTVSRGSRMLRDALVIAEISLALLLLVGAGLFLRSLSQLANVQLGFAEDHLLVADLPVGAQYKEGAAAPMNFYENAIRELARLPGVSAVGAASFLPVNGNGSMLHFNIEGRPPHNASEYILANYRAVSGGYKDALRLPLTEGRWVTDADREGSPAVVVINQTMARTFFPGQDPLGKRMQVGAIPDATVPWMTIVGVVGDVKQSLVADSASEMYVPYRQANVVLPVRTMSVVVRTAYDPHVVAAALTDAVHRVDANQPVVRIRTMEENVAQNFAAPRFRSLLLSIFAGIALVIACVGIYGVMAYSTLQRTTEMAIRMALGCSTSKVFLMVIKDGLRKIAYGVVIGLALGLVLARSVKSLLFGVSTTDSVTLAVSISLIAATGMLACVIPAIRAARVPIVETIREN</sequence>
<protein>
    <submittedName>
        <fullName evidence="10">ABC transporter permease</fullName>
    </submittedName>
</protein>
<dbReference type="Pfam" id="PF02687">
    <property type="entry name" value="FtsX"/>
    <property type="match status" value="2"/>
</dbReference>
<dbReference type="InterPro" id="IPR017800">
    <property type="entry name" value="ADOP"/>
</dbReference>
<feature type="domain" description="ABC3 transporter permease C-terminal" evidence="8">
    <location>
        <begin position="689"/>
        <end position="801"/>
    </location>
</feature>
<dbReference type="GO" id="GO:0022857">
    <property type="term" value="F:transmembrane transporter activity"/>
    <property type="evidence" value="ECO:0007669"/>
    <property type="project" value="TreeGrafter"/>
</dbReference>
<proteinExistence type="inferred from homology"/>
<dbReference type="EMBL" id="CP093313">
    <property type="protein sequence ID" value="UWZ83455.1"/>
    <property type="molecule type" value="Genomic_DNA"/>
</dbReference>
<dbReference type="PROSITE" id="PS51257">
    <property type="entry name" value="PROKAR_LIPOPROTEIN"/>
    <property type="match status" value="1"/>
</dbReference>
<evidence type="ECO:0000313" key="11">
    <source>
        <dbReference type="Proteomes" id="UP001059380"/>
    </source>
</evidence>
<dbReference type="NCBIfam" id="TIGR03434">
    <property type="entry name" value="ADOP"/>
    <property type="match status" value="1"/>
</dbReference>
<feature type="transmembrane region" description="Helical" evidence="7">
    <location>
        <begin position="316"/>
        <end position="344"/>
    </location>
</feature>
<keyword evidence="5 7" id="KW-0472">Membrane</keyword>
<accession>A0A9J7BLD3</accession>
<keyword evidence="4 7" id="KW-1133">Transmembrane helix</keyword>
<name>A0A9J7BLD3_9BACT</name>
<dbReference type="Proteomes" id="UP001059380">
    <property type="component" value="Chromosome"/>
</dbReference>